<dbReference type="Pfam" id="PF13563">
    <property type="entry name" value="2_5_RNA_ligase2"/>
    <property type="match status" value="1"/>
</dbReference>
<keyword evidence="2" id="KW-1185">Reference proteome</keyword>
<evidence type="ECO:0000313" key="1">
    <source>
        <dbReference type="EMBL" id="MDQ1123284.1"/>
    </source>
</evidence>
<protein>
    <submittedName>
        <fullName evidence="1">2'-5' RNA ligase</fullName>
    </submittedName>
</protein>
<dbReference type="GO" id="GO:0016874">
    <property type="term" value="F:ligase activity"/>
    <property type="evidence" value="ECO:0007669"/>
    <property type="project" value="UniProtKB-KW"/>
</dbReference>
<sequence length="171" mass="17739">MSHVVSLELLLDAAADAAVRSEWNLLAAAGLPSQAHHTGETNSPHITLLVRSTLPEIDATAVRPMLPLALTLGAPVLFGSGRTRVVARSVVPSSALLELHTSVHTLAGPGDDVAHTRPGAWSPHVTLARRVPLDRIGAALDALSGGGGDLPARATAIRRWDAALKTVTFVA</sequence>
<name>A0ABU0TUG9_MICTR</name>
<evidence type="ECO:0000313" key="2">
    <source>
        <dbReference type="Proteomes" id="UP001226691"/>
    </source>
</evidence>
<organism evidence="1 2">
    <name type="scientific">Microbacterium trichothecenolyticum</name>
    <name type="common">Aureobacterium trichothecenolyticum</name>
    <dbReference type="NCBI Taxonomy" id="69370"/>
    <lineage>
        <taxon>Bacteria</taxon>
        <taxon>Bacillati</taxon>
        <taxon>Actinomycetota</taxon>
        <taxon>Actinomycetes</taxon>
        <taxon>Micrococcales</taxon>
        <taxon>Microbacteriaceae</taxon>
        <taxon>Microbacterium</taxon>
    </lineage>
</organism>
<proteinExistence type="predicted"/>
<gene>
    <name evidence="1" type="ORF">QE412_001857</name>
</gene>
<reference evidence="1 2" key="1">
    <citation type="submission" date="2023-07" db="EMBL/GenBank/DDBJ databases">
        <title>Functional and genomic diversity of the sorghum phyllosphere microbiome.</title>
        <authorList>
            <person name="Shade A."/>
        </authorList>
    </citation>
    <scope>NUCLEOTIDE SEQUENCE [LARGE SCALE GENOMIC DNA]</scope>
    <source>
        <strain evidence="1 2">SORGH_AS_1207</strain>
    </source>
</reference>
<dbReference type="SUPFAM" id="SSF55144">
    <property type="entry name" value="LigT-like"/>
    <property type="match status" value="1"/>
</dbReference>
<dbReference type="Proteomes" id="UP001226691">
    <property type="component" value="Unassembled WGS sequence"/>
</dbReference>
<comment type="caution">
    <text evidence="1">The sequence shown here is derived from an EMBL/GenBank/DDBJ whole genome shotgun (WGS) entry which is preliminary data.</text>
</comment>
<dbReference type="EMBL" id="JAUTBF010000001">
    <property type="protein sequence ID" value="MDQ1123284.1"/>
    <property type="molecule type" value="Genomic_DNA"/>
</dbReference>
<dbReference type="RefSeq" id="WP_307482640.1">
    <property type="nucleotide sequence ID" value="NZ_JAUTBF010000001.1"/>
</dbReference>
<accession>A0ABU0TUG9</accession>
<dbReference type="Gene3D" id="3.90.1140.10">
    <property type="entry name" value="Cyclic phosphodiesterase"/>
    <property type="match status" value="1"/>
</dbReference>
<keyword evidence="1" id="KW-0436">Ligase</keyword>
<dbReference type="InterPro" id="IPR009097">
    <property type="entry name" value="Cyclic_Pdiesterase"/>
</dbReference>